<evidence type="ECO:0000313" key="8">
    <source>
        <dbReference type="Proteomes" id="UP001597475"/>
    </source>
</evidence>
<evidence type="ECO:0000256" key="1">
    <source>
        <dbReference type="ARBA" id="ARBA00022670"/>
    </source>
</evidence>
<evidence type="ECO:0000256" key="5">
    <source>
        <dbReference type="ARBA" id="ARBA00023049"/>
    </source>
</evidence>
<evidence type="ECO:0000256" key="4">
    <source>
        <dbReference type="ARBA" id="ARBA00022833"/>
    </source>
</evidence>
<name>A0ABW5P420_9DEIO</name>
<evidence type="ECO:0000259" key="6">
    <source>
        <dbReference type="Pfam" id="PF14464"/>
    </source>
</evidence>
<evidence type="ECO:0000256" key="2">
    <source>
        <dbReference type="ARBA" id="ARBA00022723"/>
    </source>
</evidence>
<dbReference type="Proteomes" id="UP001597475">
    <property type="component" value="Unassembled WGS sequence"/>
</dbReference>
<dbReference type="EMBL" id="JBHUMK010000029">
    <property type="protein sequence ID" value="MFD2609169.1"/>
    <property type="molecule type" value="Genomic_DNA"/>
</dbReference>
<proteinExistence type="predicted"/>
<feature type="domain" description="JAB" evidence="6">
    <location>
        <begin position="22"/>
        <end position="138"/>
    </location>
</feature>
<keyword evidence="2" id="KW-0479">Metal-binding</keyword>
<keyword evidence="1" id="KW-0645">Protease</keyword>
<protein>
    <submittedName>
        <fullName evidence="7">Mov34/MPN/PAD-1 family protein</fullName>
    </submittedName>
</protein>
<gene>
    <name evidence="7" type="ORF">ACFSR9_06915</name>
</gene>
<reference evidence="8" key="1">
    <citation type="journal article" date="2019" name="Int. J. Syst. Evol. Microbiol.">
        <title>The Global Catalogue of Microorganisms (GCM) 10K type strain sequencing project: providing services to taxonomists for standard genome sequencing and annotation.</title>
        <authorList>
            <consortium name="The Broad Institute Genomics Platform"/>
            <consortium name="The Broad Institute Genome Sequencing Center for Infectious Disease"/>
            <person name="Wu L."/>
            <person name="Ma J."/>
        </authorList>
    </citation>
    <scope>NUCLEOTIDE SEQUENCE [LARGE SCALE GENOMIC DNA]</scope>
    <source>
        <strain evidence="8">KCTC 33842</strain>
    </source>
</reference>
<dbReference type="RefSeq" id="WP_386844322.1">
    <property type="nucleotide sequence ID" value="NZ_JBHUMK010000029.1"/>
</dbReference>
<comment type="caution">
    <text evidence="7">The sequence shown here is derived from an EMBL/GenBank/DDBJ whole genome shotgun (WGS) entry which is preliminary data.</text>
</comment>
<dbReference type="SUPFAM" id="SSF102712">
    <property type="entry name" value="JAB1/MPN domain"/>
    <property type="match status" value="1"/>
</dbReference>
<dbReference type="InterPro" id="IPR028090">
    <property type="entry name" value="JAB_dom_prok"/>
</dbReference>
<dbReference type="Pfam" id="PF14464">
    <property type="entry name" value="Prok-JAB"/>
    <property type="match status" value="1"/>
</dbReference>
<keyword evidence="5" id="KW-0482">Metalloprotease</keyword>
<keyword evidence="3" id="KW-0378">Hydrolase</keyword>
<accession>A0ABW5P420</accession>
<evidence type="ECO:0000256" key="3">
    <source>
        <dbReference type="ARBA" id="ARBA00022801"/>
    </source>
</evidence>
<keyword evidence="4" id="KW-0862">Zinc</keyword>
<sequence length="168" mass="18697">MTQHHTFTSRDHRFQVALPAFALAEMVRLAQAAGQDETGGILVGQYTPDHRTALITRAEPPPSDSRSGPTWFQRGVTGVKDILNRLWIAPTRTYYLGEWHYHPHASASASRTDDHTMKCSELRDGFGCAEPILVILGGDPYGAVHLHAYVFPTPVTRVQLFEEESRGT</sequence>
<organism evidence="7 8">
    <name type="scientific">Deinococcus taklimakanensis</name>
    <dbReference type="NCBI Taxonomy" id="536443"/>
    <lineage>
        <taxon>Bacteria</taxon>
        <taxon>Thermotogati</taxon>
        <taxon>Deinococcota</taxon>
        <taxon>Deinococci</taxon>
        <taxon>Deinococcales</taxon>
        <taxon>Deinococcaceae</taxon>
        <taxon>Deinococcus</taxon>
    </lineage>
</organism>
<dbReference type="Gene3D" id="3.40.140.10">
    <property type="entry name" value="Cytidine Deaminase, domain 2"/>
    <property type="match status" value="1"/>
</dbReference>
<evidence type="ECO:0000313" key="7">
    <source>
        <dbReference type="EMBL" id="MFD2609169.1"/>
    </source>
</evidence>
<keyword evidence="8" id="KW-1185">Reference proteome</keyword>